<dbReference type="SMART" id="SM00471">
    <property type="entry name" value="HDc"/>
    <property type="match status" value="1"/>
</dbReference>
<feature type="transmembrane region" description="Helical" evidence="1">
    <location>
        <begin position="382"/>
        <end position="403"/>
    </location>
</feature>
<dbReference type="InterPro" id="IPR011624">
    <property type="entry name" value="Metal-dep_PHydrolase_7TM_extra"/>
</dbReference>
<keyword evidence="1" id="KW-0812">Transmembrane</keyword>
<dbReference type="CDD" id="cd00077">
    <property type="entry name" value="HDc"/>
    <property type="match status" value="1"/>
</dbReference>
<feature type="transmembrane region" description="Helical" evidence="1">
    <location>
        <begin position="309"/>
        <end position="331"/>
    </location>
</feature>
<dbReference type="Pfam" id="PF07697">
    <property type="entry name" value="7TMR-HDED"/>
    <property type="match status" value="1"/>
</dbReference>
<feature type="transmembrane region" description="Helical" evidence="1">
    <location>
        <begin position="279"/>
        <end position="297"/>
    </location>
</feature>
<dbReference type="NCBIfam" id="TIGR00277">
    <property type="entry name" value="HDIG"/>
    <property type="match status" value="1"/>
</dbReference>
<dbReference type="InterPro" id="IPR003607">
    <property type="entry name" value="HD/PDEase_dom"/>
</dbReference>
<reference evidence="3 4" key="1">
    <citation type="journal article" date="2013" name="J. Microbiol.">
        <title>Lysinibacillus chungkukjangi sp. nov., isolated from Chungkukjang, Korean fermented soybean food.</title>
        <authorList>
            <person name="Kim S.J."/>
            <person name="Jang Y.H."/>
            <person name="Hamada M."/>
            <person name="Ahn J.H."/>
            <person name="Weon H.Y."/>
            <person name="Suzuki K."/>
            <person name="Whang K.S."/>
            <person name="Kwon S.W."/>
        </authorList>
    </citation>
    <scope>NUCLEOTIDE SEQUENCE [LARGE SCALE GENOMIC DNA]</scope>
    <source>
        <strain evidence="3 4">MCCC 1A12701</strain>
    </source>
</reference>
<protein>
    <submittedName>
        <fullName evidence="3">HDIG domain-containing protein</fullName>
    </submittedName>
</protein>
<comment type="caution">
    <text evidence="3">The sequence shown here is derived from an EMBL/GenBank/DDBJ whole genome shotgun (WGS) entry which is preliminary data.</text>
</comment>
<dbReference type="PANTHER" id="PTHR36442:SF1">
    <property type="entry name" value="CYCLIC-DI-AMP PHOSPHODIESTERASE PGPH"/>
    <property type="match status" value="1"/>
</dbReference>
<dbReference type="PANTHER" id="PTHR36442">
    <property type="entry name" value="CYCLIC-DI-AMP PHOSPHODIESTERASE PGPH"/>
    <property type="match status" value="1"/>
</dbReference>
<dbReference type="OrthoDB" id="9806952at2"/>
<dbReference type="Proteomes" id="UP000274033">
    <property type="component" value="Unassembled WGS sequence"/>
</dbReference>
<evidence type="ECO:0000256" key="1">
    <source>
        <dbReference type="SAM" id="Phobius"/>
    </source>
</evidence>
<evidence type="ECO:0000313" key="3">
    <source>
        <dbReference type="EMBL" id="RQW76359.1"/>
    </source>
</evidence>
<proteinExistence type="predicted"/>
<keyword evidence="1" id="KW-0472">Membrane</keyword>
<keyword evidence="4" id="KW-1185">Reference proteome</keyword>
<evidence type="ECO:0000259" key="2">
    <source>
        <dbReference type="SMART" id="SM00471"/>
    </source>
</evidence>
<dbReference type="InterPro" id="IPR011621">
    <property type="entry name" value="Metal-dep_PHydrolase_7TM_intra"/>
</dbReference>
<gene>
    <name evidence="3" type="ORF">EBB45_02085</name>
</gene>
<dbReference type="AlphaFoldDB" id="A0A3N9UK34"/>
<dbReference type="Pfam" id="PF01966">
    <property type="entry name" value="HD"/>
    <property type="match status" value="1"/>
</dbReference>
<organism evidence="3 4">
    <name type="scientific">Lysinibacillus composti</name>
    <dbReference type="NCBI Taxonomy" id="720633"/>
    <lineage>
        <taxon>Bacteria</taxon>
        <taxon>Bacillati</taxon>
        <taxon>Bacillota</taxon>
        <taxon>Bacilli</taxon>
        <taxon>Bacillales</taxon>
        <taxon>Bacillaceae</taxon>
        <taxon>Lysinibacillus</taxon>
    </lineage>
</organism>
<evidence type="ECO:0000313" key="4">
    <source>
        <dbReference type="Proteomes" id="UP000274033"/>
    </source>
</evidence>
<dbReference type="InterPro" id="IPR006675">
    <property type="entry name" value="HDIG_dom"/>
</dbReference>
<accession>A0A3N9UK34</accession>
<dbReference type="EMBL" id="RRCT01000001">
    <property type="protein sequence ID" value="RQW76359.1"/>
    <property type="molecule type" value="Genomic_DNA"/>
</dbReference>
<feature type="transmembrane region" description="Helical" evidence="1">
    <location>
        <begin position="445"/>
        <end position="468"/>
    </location>
</feature>
<dbReference type="InterPro" id="IPR006674">
    <property type="entry name" value="HD_domain"/>
</dbReference>
<feature type="transmembrane region" description="Helical" evidence="1">
    <location>
        <begin position="337"/>
        <end position="355"/>
    </location>
</feature>
<dbReference type="InterPro" id="IPR052722">
    <property type="entry name" value="PgpH_phosphodiesterase"/>
</dbReference>
<feature type="transmembrane region" description="Helical" evidence="1">
    <location>
        <begin position="412"/>
        <end position="433"/>
    </location>
</feature>
<feature type="transmembrane region" description="Helical" evidence="1">
    <location>
        <begin position="360"/>
        <end position="376"/>
    </location>
</feature>
<feature type="domain" description="HD/PDEase" evidence="2">
    <location>
        <begin position="497"/>
        <end position="652"/>
    </location>
</feature>
<name>A0A3N9UK34_9BACI</name>
<sequence length="707" mass="79428">MDRHLNKIMNLISFRTFLVIVLFITGLLQFFMMVGNVRGITYDIQPFQLAPETIRSAKTLEDTEKTEQERDSAEQAVEPVYVFSKDIAEHRSALVTSILDIVIDLRSEYKTLDKNSKPPIEEQIEELRKRLKDITDSQSQLSLTNYHLQMLLTSNEENIVSASKTLSKLVGTTLSEPIRYEQITYQRNEIESKIRQQLQVEEALLSALIVIGRAAISETELLDENQTEELKQQAREAVEPTRILQGQIIVQEGELIDREVYRQLEFLGLLNNNTSLKPVVGLMMLIFIQMAFLFIYFDREKIETSKKVNSVLLSTIVYSLSVILMKLMSLVTTEFDVAVSFLFPTALATMLVRLLATEKAAILVTVLTATSAGVIFQEGYSAVLQMDIALYILFGGLSSLFFVRKIETNAHLLHVVGIVSATNLLFITCYLLMSQTNYGLVELMFYAIAGIVSALLSGALTMGLLPFFESAFGLLSTMRLIELTNPNHPLLKKILTETPGTYHHSVMVANLAEAACEAIGADGLLARVGCYYHDVGKTRRPAFFIENQVSGINPHDSLPPERSAEIIIAHTTDGADLLRKHKMPQEIIDIALQHHGTGKLKYFFFKAKEEGQEVNENDFTYPGPKPQTKEAAVVNIADSVEAAVRSMKQPNPEKIQELVHSIIKGRLQENQFDDCDVSIKELKIIEEVLCETLNGIFHSRIEYPKEG</sequence>
<dbReference type="SUPFAM" id="SSF109604">
    <property type="entry name" value="HD-domain/PDEase-like"/>
    <property type="match status" value="1"/>
</dbReference>
<dbReference type="Gene3D" id="1.10.3210.10">
    <property type="entry name" value="Hypothetical protein af1432"/>
    <property type="match status" value="1"/>
</dbReference>
<keyword evidence="1" id="KW-1133">Transmembrane helix</keyword>
<dbReference type="Pfam" id="PF07698">
    <property type="entry name" value="7TM-7TMR_HD"/>
    <property type="match status" value="1"/>
</dbReference>
<dbReference type="RefSeq" id="WP_124762118.1">
    <property type="nucleotide sequence ID" value="NZ_JAFBDY010000001.1"/>
</dbReference>